<evidence type="ECO:0000259" key="2">
    <source>
        <dbReference type="Pfam" id="PF13439"/>
    </source>
</evidence>
<proteinExistence type="predicted"/>
<dbReference type="GO" id="GO:0103011">
    <property type="term" value="F:mannosylfructose-phosphate synthase activity"/>
    <property type="evidence" value="ECO:0007669"/>
    <property type="project" value="UniProtKB-EC"/>
</dbReference>
<feature type="domain" description="Glycosyl transferase family 1" evidence="1">
    <location>
        <begin position="207"/>
        <end position="355"/>
    </location>
</feature>
<keyword evidence="3" id="KW-0328">Glycosyltransferase</keyword>
<dbReference type="Gene3D" id="3.40.50.2000">
    <property type="entry name" value="Glycogen Phosphorylase B"/>
    <property type="match status" value="2"/>
</dbReference>
<dbReference type="SUPFAM" id="SSF53756">
    <property type="entry name" value="UDP-Glycosyltransferase/glycogen phosphorylase"/>
    <property type="match status" value="1"/>
</dbReference>
<dbReference type="AlphaFoldDB" id="A0A378UDL8"/>
<dbReference type="EC" id="2.4.1.246" evidence="3"/>
<evidence type="ECO:0000313" key="3">
    <source>
        <dbReference type="EMBL" id="STZ75397.1"/>
    </source>
</evidence>
<accession>A0A378UDL8</accession>
<dbReference type="Pfam" id="PF13439">
    <property type="entry name" value="Glyco_transf_4"/>
    <property type="match status" value="1"/>
</dbReference>
<dbReference type="EMBL" id="UGQS01000001">
    <property type="protein sequence ID" value="STZ75397.1"/>
    <property type="molecule type" value="Genomic_DNA"/>
</dbReference>
<dbReference type="PANTHER" id="PTHR12526">
    <property type="entry name" value="GLYCOSYLTRANSFERASE"/>
    <property type="match status" value="1"/>
</dbReference>
<dbReference type="PANTHER" id="PTHR12526:SF630">
    <property type="entry name" value="GLYCOSYLTRANSFERASE"/>
    <property type="match status" value="1"/>
</dbReference>
<evidence type="ECO:0000313" key="4">
    <source>
        <dbReference type="Proteomes" id="UP000254651"/>
    </source>
</evidence>
<dbReference type="RefSeq" id="WP_066077804.1">
    <property type="nucleotide sequence ID" value="NZ_CP181246.1"/>
</dbReference>
<evidence type="ECO:0000259" key="1">
    <source>
        <dbReference type="Pfam" id="PF00534"/>
    </source>
</evidence>
<feature type="domain" description="Glycosyltransferase subfamily 4-like N-terminal" evidence="2">
    <location>
        <begin position="26"/>
        <end position="180"/>
    </location>
</feature>
<dbReference type="InterPro" id="IPR001296">
    <property type="entry name" value="Glyco_trans_1"/>
</dbReference>
<sequence>MHILIIPSWYPQSPADVNGIFFRLQAQALQRAGHQVGVINGHFRSLRQGIRPVLFGRYGISTRSDDGIPTYTYHHTAFFPRLPPEHRAWLKAGRKLFTRYVAAHGMPDLLHAHCINQGGIMACDIAARHGIPYVITEHSSTYARGLIRGWQRPYMQRAAVGAAARLAVSRSFAGLLQQEFDGLDWQYLPNLLAPSFQADAGLPERRIKSDGEPFTFCAVAHLNPNKGFDVLLRAFALAQAQRPQLRLNIGGDGGEAGRLKNLAAELALQENVRFLGALAHTQVLDLMRQSDAFALSSHIETFGVVLIEALSQGLPVVATRCGGPESVVRSDNGLLAEPGDPQSLAAAMITLYDRRADYPADRLRRQTLAEFGESAVTARLDTIYRRALEAHRSDWNTP</sequence>
<name>A0A378UDL8_BERDE</name>
<keyword evidence="4" id="KW-1185">Reference proteome</keyword>
<reference evidence="3 4" key="1">
    <citation type="submission" date="2018-06" db="EMBL/GenBank/DDBJ databases">
        <authorList>
            <consortium name="Pathogen Informatics"/>
            <person name="Doyle S."/>
        </authorList>
    </citation>
    <scope>NUCLEOTIDE SEQUENCE [LARGE SCALE GENOMIC DNA]</scope>
    <source>
        <strain evidence="3 4">NCTC10295</strain>
    </source>
</reference>
<dbReference type="InterPro" id="IPR028098">
    <property type="entry name" value="Glyco_trans_4-like_N"/>
</dbReference>
<protein>
    <submittedName>
        <fullName evidence="3">Putative glycosyl transferase</fullName>
        <ecNumber evidence="3">2.4.1.246</ecNumber>
    </submittedName>
</protein>
<keyword evidence="3" id="KW-0808">Transferase</keyword>
<organism evidence="3 4">
    <name type="scientific">Bergeriella denitrificans</name>
    <name type="common">Neisseria denitrificans</name>
    <dbReference type="NCBI Taxonomy" id="494"/>
    <lineage>
        <taxon>Bacteria</taxon>
        <taxon>Pseudomonadati</taxon>
        <taxon>Pseudomonadota</taxon>
        <taxon>Betaproteobacteria</taxon>
        <taxon>Neisseriales</taxon>
        <taxon>Neisseriaceae</taxon>
        <taxon>Bergeriella</taxon>
    </lineage>
</organism>
<gene>
    <name evidence="3" type="primary">mfpsA_1</name>
    <name evidence="3" type="ORF">NCTC10295_00121</name>
</gene>
<dbReference type="Proteomes" id="UP000254651">
    <property type="component" value="Unassembled WGS sequence"/>
</dbReference>
<dbReference type="Pfam" id="PF00534">
    <property type="entry name" value="Glycos_transf_1"/>
    <property type="match status" value="1"/>
</dbReference>